<evidence type="ECO:0000256" key="8">
    <source>
        <dbReference type="ARBA" id="ARBA00022989"/>
    </source>
</evidence>
<dbReference type="InterPro" id="IPR008915">
    <property type="entry name" value="Peptidase_M50"/>
</dbReference>
<accession>A0A564ZLL7</accession>
<feature type="transmembrane region" description="Helical" evidence="11">
    <location>
        <begin position="267"/>
        <end position="291"/>
    </location>
</feature>
<keyword evidence="9 11" id="KW-0482">Metalloprotease</keyword>
<evidence type="ECO:0000313" key="14">
    <source>
        <dbReference type="Proteomes" id="UP000334340"/>
    </source>
</evidence>
<comment type="subcellular location">
    <subcellularLocation>
        <location evidence="2">Membrane</location>
        <topology evidence="2">Multi-pass membrane protein</topology>
    </subcellularLocation>
</comment>
<comment type="cofactor">
    <cofactor evidence="1 11">
        <name>Zn(2+)</name>
        <dbReference type="ChEBI" id="CHEBI:29105"/>
    </cofactor>
</comment>
<evidence type="ECO:0000256" key="3">
    <source>
        <dbReference type="ARBA" id="ARBA00007931"/>
    </source>
</evidence>
<dbReference type="SMART" id="SM00228">
    <property type="entry name" value="PDZ"/>
    <property type="match status" value="1"/>
</dbReference>
<feature type="transmembrane region" description="Helical" evidence="11">
    <location>
        <begin position="353"/>
        <end position="371"/>
    </location>
</feature>
<dbReference type="Pfam" id="PF17820">
    <property type="entry name" value="PDZ_6"/>
    <property type="match status" value="1"/>
</dbReference>
<dbReference type="AlphaFoldDB" id="A0A564ZLL7"/>
<dbReference type="GO" id="GO:0006508">
    <property type="term" value="P:proteolysis"/>
    <property type="evidence" value="ECO:0007669"/>
    <property type="project" value="UniProtKB-KW"/>
</dbReference>
<feature type="domain" description="PDZ" evidence="12">
    <location>
        <begin position="145"/>
        <end position="208"/>
    </location>
</feature>
<evidence type="ECO:0000256" key="10">
    <source>
        <dbReference type="ARBA" id="ARBA00023136"/>
    </source>
</evidence>
<keyword evidence="10 11" id="KW-0472">Membrane</keyword>
<keyword evidence="7 11" id="KW-0862">Zinc</keyword>
<dbReference type="InterPro" id="IPR041489">
    <property type="entry name" value="PDZ_6"/>
</dbReference>
<keyword evidence="11" id="KW-0479">Metal-binding</keyword>
<evidence type="ECO:0000256" key="9">
    <source>
        <dbReference type="ARBA" id="ARBA00023049"/>
    </source>
</evidence>
<dbReference type="InterPro" id="IPR036034">
    <property type="entry name" value="PDZ_sf"/>
</dbReference>
<dbReference type="EMBL" id="CABIKM010000046">
    <property type="protein sequence ID" value="VUZ86215.1"/>
    <property type="molecule type" value="Genomic_DNA"/>
</dbReference>
<protein>
    <recommendedName>
        <fullName evidence="11">Zinc metalloprotease</fullName>
        <ecNumber evidence="11">3.4.24.-</ecNumber>
    </recommendedName>
</protein>
<dbReference type="PROSITE" id="PS50106">
    <property type="entry name" value="PDZ"/>
    <property type="match status" value="1"/>
</dbReference>
<evidence type="ECO:0000259" key="12">
    <source>
        <dbReference type="PROSITE" id="PS50106"/>
    </source>
</evidence>
<dbReference type="PANTHER" id="PTHR42837:SF2">
    <property type="entry name" value="MEMBRANE METALLOPROTEASE ARASP2, CHLOROPLASTIC-RELATED"/>
    <property type="match status" value="1"/>
</dbReference>
<dbReference type="EC" id="3.4.24.-" evidence="11"/>
<gene>
    <name evidence="13" type="ORF">MELA_02615</name>
</gene>
<dbReference type="NCBIfam" id="TIGR00054">
    <property type="entry name" value="RIP metalloprotease RseP"/>
    <property type="match status" value="1"/>
</dbReference>
<dbReference type="Pfam" id="PF02163">
    <property type="entry name" value="Peptidase_M50"/>
    <property type="match status" value="1"/>
</dbReference>
<reference evidence="13 14" key="1">
    <citation type="submission" date="2019-07" db="EMBL/GenBank/DDBJ databases">
        <authorList>
            <person name="Cremers G."/>
        </authorList>
    </citation>
    <scope>NUCLEOTIDE SEQUENCE [LARGE SCALE GENOMIC DNA]</scope>
</reference>
<dbReference type="CDD" id="cd23081">
    <property type="entry name" value="cpPDZ_EcRseP-like"/>
    <property type="match status" value="1"/>
</dbReference>
<evidence type="ECO:0000256" key="6">
    <source>
        <dbReference type="ARBA" id="ARBA00022801"/>
    </source>
</evidence>
<dbReference type="SUPFAM" id="SSF50156">
    <property type="entry name" value="PDZ domain-like"/>
    <property type="match status" value="1"/>
</dbReference>
<sequence length="381" mass="41348">MYAGSMTALVPTVALGLLEAVDPRPFFSHLDYIFWAILVLGALIFVHELGHFLVAKRAGVKVLKFSLGFGPKIVGFTRGETEYLLSAIPLGGYVKMLGEDPTEEIVDPEGSFSAKSVGWRSMIILAGPGSNFLLAIAIFWVVFTLGVPTLATKVGEVMEGFPAYEAGVQTGDRIAAIDGHPIEKWEELATLIHKSPGQSVRLTVERAGNRFDLVVAPKATRQKNVFGEEQEVGLLGIAPAEEFLTERTNPATALVMALYKTYDLSRLILLTFVKLVQGVVPAKTIGGPLLVAQMAGQQARQGILSLMFFTALLSINLGILNLLPIPILDGGHLFFSLIEAVRGKPVSLQKREMAQQVGLALLVALMIFAFYNDIFRLLGRQ</sequence>
<keyword evidence="14" id="KW-1185">Reference proteome</keyword>
<comment type="similarity">
    <text evidence="3 11">Belongs to the peptidase M50B family.</text>
</comment>
<feature type="transmembrane region" description="Helical" evidence="11">
    <location>
        <begin position="303"/>
        <end position="327"/>
    </location>
</feature>
<dbReference type="PANTHER" id="PTHR42837">
    <property type="entry name" value="REGULATOR OF SIGMA-E PROTEASE RSEP"/>
    <property type="match status" value="1"/>
</dbReference>
<dbReference type="InterPro" id="IPR001478">
    <property type="entry name" value="PDZ"/>
</dbReference>
<dbReference type="GO" id="GO:0046872">
    <property type="term" value="F:metal ion binding"/>
    <property type="evidence" value="ECO:0007669"/>
    <property type="project" value="UniProtKB-KW"/>
</dbReference>
<evidence type="ECO:0000256" key="11">
    <source>
        <dbReference type="RuleBase" id="RU362031"/>
    </source>
</evidence>
<evidence type="ECO:0000256" key="5">
    <source>
        <dbReference type="ARBA" id="ARBA00022692"/>
    </source>
</evidence>
<evidence type="ECO:0000313" key="13">
    <source>
        <dbReference type="EMBL" id="VUZ86215.1"/>
    </source>
</evidence>
<keyword evidence="8 11" id="KW-1133">Transmembrane helix</keyword>
<organism evidence="13 14">
    <name type="scientific">Candidatus Methylomirabilis lanthanidiphila</name>
    <dbReference type="NCBI Taxonomy" id="2211376"/>
    <lineage>
        <taxon>Bacteria</taxon>
        <taxon>Candidatus Methylomirabilota</taxon>
        <taxon>Candidatus Methylomirabilia</taxon>
        <taxon>Candidatus Methylomirabilales</taxon>
        <taxon>Candidatus Methylomirabilaceae</taxon>
        <taxon>Candidatus Methylomirabilis</taxon>
    </lineage>
</organism>
<feature type="transmembrane region" description="Helical" evidence="11">
    <location>
        <begin position="122"/>
        <end position="143"/>
    </location>
</feature>
<evidence type="ECO:0000256" key="1">
    <source>
        <dbReference type="ARBA" id="ARBA00001947"/>
    </source>
</evidence>
<feature type="transmembrane region" description="Helical" evidence="11">
    <location>
        <begin position="33"/>
        <end position="54"/>
    </location>
</feature>
<evidence type="ECO:0000256" key="2">
    <source>
        <dbReference type="ARBA" id="ARBA00004141"/>
    </source>
</evidence>
<name>A0A564ZLL7_9BACT</name>
<dbReference type="GO" id="GO:0016020">
    <property type="term" value="C:membrane"/>
    <property type="evidence" value="ECO:0007669"/>
    <property type="project" value="UniProtKB-SubCell"/>
</dbReference>
<evidence type="ECO:0000256" key="7">
    <source>
        <dbReference type="ARBA" id="ARBA00022833"/>
    </source>
</evidence>
<dbReference type="CDD" id="cd06163">
    <property type="entry name" value="S2P-M50_PDZ_RseP-like"/>
    <property type="match status" value="1"/>
</dbReference>
<dbReference type="Proteomes" id="UP000334340">
    <property type="component" value="Unassembled WGS sequence"/>
</dbReference>
<proteinExistence type="inferred from homology"/>
<keyword evidence="5 11" id="KW-0812">Transmembrane</keyword>
<dbReference type="InterPro" id="IPR004387">
    <property type="entry name" value="Pept_M50_Zn"/>
</dbReference>
<evidence type="ECO:0000256" key="4">
    <source>
        <dbReference type="ARBA" id="ARBA00022670"/>
    </source>
</evidence>
<dbReference type="GO" id="GO:0004222">
    <property type="term" value="F:metalloendopeptidase activity"/>
    <property type="evidence" value="ECO:0007669"/>
    <property type="project" value="InterPro"/>
</dbReference>
<keyword evidence="6 11" id="KW-0378">Hydrolase</keyword>
<dbReference type="Gene3D" id="2.30.42.10">
    <property type="match status" value="1"/>
</dbReference>
<keyword evidence="4 13" id="KW-0645">Protease</keyword>